<keyword evidence="2" id="KW-1185">Reference proteome</keyword>
<protein>
    <submittedName>
        <fullName evidence="1">Uncharacterized protein</fullName>
    </submittedName>
</protein>
<organism evidence="1 2">
    <name type="scientific">Linum trigynum</name>
    <dbReference type="NCBI Taxonomy" id="586398"/>
    <lineage>
        <taxon>Eukaryota</taxon>
        <taxon>Viridiplantae</taxon>
        <taxon>Streptophyta</taxon>
        <taxon>Embryophyta</taxon>
        <taxon>Tracheophyta</taxon>
        <taxon>Spermatophyta</taxon>
        <taxon>Magnoliopsida</taxon>
        <taxon>eudicotyledons</taxon>
        <taxon>Gunneridae</taxon>
        <taxon>Pentapetalae</taxon>
        <taxon>rosids</taxon>
        <taxon>fabids</taxon>
        <taxon>Malpighiales</taxon>
        <taxon>Linaceae</taxon>
        <taxon>Linum</taxon>
    </lineage>
</organism>
<dbReference type="EMBL" id="OZ034815">
    <property type="protein sequence ID" value="CAL1370965.1"/>
    <property type="molecule type" value="Genomic_DNA"/>
</dbReference>
<name>A0AAV2DBN7_9ROSI</name>
<accession>A0AAV2DBN7</accession>
<evidence type="ECO:0000313" key="2">
    <source>
        <dbReference type="Proteomes" id="UP001497516"/>
    </source>
</evidence>
<sequence length="73" mass="7806">MRLGLYNVDVELLATQVDSNGVSGGQAGELGAESLFQHRFHVPYCQEGDGMRLKLGEGALFENDGTSSLCSTK</sequence>
<dbReference type="Proteomes" id="UP001497516">
    <property type="component" value="Chromosome 2"/>
</dbReference>
<proteinExistence type="predicted"/>
<reference evidence="1 2" key="1">
    <citation type="submission" date="2024-04" db="EMBL/GenBank/DDBJ databases">
        <authorList>
            <person name="Fracassetti M."/>
        </authorList>
    </citation>
    <scope>NUCLEOTIDE SEQUENCE [LARGE SCALE GENOMIC DNA]</scope>
</reference>
<dbReference type="AlphaFoldDB" id="A0AAV2DBN7"/>
<evidence type="ECO:0000313" key="1">
    <source>
        <dbReference type="EMBL" id="CAL1370965.1"/>
    </source>
</evidence>
<gene>
    <name evidence="1" type="ORF">LTRI10_LOCUS13055</name>
</gene>